<accession>A0A0C3RQ12</accession>
<evidence type="ECO:0000313" key="3">
    <source>
        <dbReference type="Proteomes" id="UP000053257"/>
    </source>
</evidence>
<feature type="compositionally biased region" description="Polar residues" evidence="1">
    <location>
        <begin position="33"/>
        <end position="52"/>
    </location>
</feature>
<feature type="compositionally biased region" description="Low complexity" evidence="1">
    <location>
        <begin position="736"/>
        <end position="752"/>
    </location>
</feature>
<evidence type="ECO:0000256" key="1">
    <source>
        <dbReference type="SAM" id="MobiDB-lite"/>
    </source>
</evidence>
<dbReference type="Proteomes" id="UP000053257">
    <property type="component" value="Unassembled WGS sequence"/>
</dbReference>
<keyword evidence="3" id="KW-1185">Reference proteome</keyword>
<feature type="region of interest" description="Disordered" evidence="1">
    <location>
        <begin position="214"/>
        <end position="233"/>
    </location>
</feature>
<sequence length="894" mass="94087">MSTTMTTESRIMDRRKAAVPLLLSSFPVPPSHIPSTPLGTPLSSALSTVSPAQNPPLSLPPPSPLPPVPGPSPISEHAALAFISAERSRRASKISLASTAPSYSKRDSSATLVSIASGSAPPLSPTSSRLGSSTASLRSLRSIASSASASQNRHKHVFEKSPMLEPKIYEEELAEISQISLSDVPSLSSSSPPRHSSLSETEDDDVSEFGMLPSLSRKRGHRSGPGMNDSISSIDMRDLPALHEEDLEPLSAPPLSTVLTQSTSHLRLNRSTISRPPTAVLNKDLPPIPFSAPPEASSSWPSRSDSTSTARTSQIREGAESPDIATILAATPRPRRKSSSQFSGASRSRSRPNSTRRSRGSSVHQGGDRRFSDGVPVPVPALRRANGGAACELAYVRREREEDEESDYGNLLDGTGTTIDARMLDLEAEMRLERALDGLGSEDEYGQHSDGEASDSSIDVQTPLPSLMLRDGMLSPNSKLLPQPLRASTPLDRHLSVASSSAASIMTKSGIFKDQRDTLKRRVRHRDGTLLRGGIGLTTGLGWSDSEDEDAPSPLTKRVSSMVLSRRTSASSLGSTRKTSKAHPLSRCVSERMASDGHSRHRAQTHAREVRPPLPPTSWTSSRTSTASHISDASSVRSGSSYGARSQCPSMSLLDHIQEHEAGCVHEEPGVTTPSSVSGSSIALPLTPVGDDDSGPWTPASGKGMPAAARRIPSKSSLKSSSAAGTLPFPRERTHSASSNGSAHASVGHAHNTPSAVPRQMSAPKPLRLASQGSGLKPRSSRSSLRAPSSRSLSTTTPTTPKAAAYAERERSASGGQPALPSMPTTPSRLARSSAMSDPAGGAMPSPPLTPGGRKPRIGAGMVYRTSGGGPATPRPSMLRAPSSTNLRSAAGRI</sequence>
<feature type="compositionally biased region" description="Basic residues" evidence="1">
    <location>
        <begin position="348"/>
        <end position="359"/>
    </location>
</feature>
<reference evidence="2 3" key="1">
    <citation type="journal article" date="2014" name="PLoS Genet.">
        <title>Analysis of the Phlebiopsis gigantea genome, transcriptome and secretome provides insight into its pioneer colonization strategies of wood.</title>
        <authorList>
            <person name="Hori C."/>
            <person name="Ishida T."/>
            <person name="Igarashi K."/>
            <person name="Samejima M."/>
            <person name="Suzuki H."/>
            <person name="Master E."/>
            <person name="Ferreira P."/>
            <person name="Ruiz-Duenas F.J."/>
            <person name="Held B."/>
            <person name="Canessa P."/>
            <person name="Larrondo L.F."/>
            <person name="Schmoll M."/>
            <person name="Druzhinina I.S."/>
            <person name="Kubicek C.P."/>
            <person name="Gaskell J.A."/>
            <person name="Kersten P."/>
            <person name="St John F."/>
            <person name="Glasner J."/>
            <person name="Sabat G."/>
            <person name="Splinter BonDurant S."/>
            <person name="Syed K."/>
            <person name="Yadav J."/>
            <person name="Mgbeahuruike A.C."/>
            <person name="Kovalchuk A."/>
            <person name="Asiegbu F.O."/>
            <person name="Lackner G."/>
            <person name="Hoffmeister D."/>
            <person name="Rencoret J."/>
            <person name="Gutierrez A."/>
            <person name="Sun H."/>
            <person name="Lindquist E."/>
            <person name="Barry K."/>
            <person name="Riley R."/>
            <person name="Grigoriev I.V."/>
            <person name="Henrissat B."/>
            <person name="Kues U."/>
            <person name="Berka R.M."/>
            <person name="Martinez A.T."/>
            <person name="Covert S.F."/>
            <person name="Blanchette R.A."/>
            <person name="Cullen D."/>
        </authorList>
    </citation>
    <scope>NUCLEOTIDE SEQUENCE [LARGE SCALE GENOMIC DNA]</scope>
    <source>
        <strain evidence="2 3">11061_1 CR5-6</strain>
    </source>
</reference>
<evidence type="ECO:0000313" key="2">
    <source>
        <dbReference type="EMBL" id="KIP01731.1"/>
    </source>
</evidence>
<feature type="compositionally biased region" description="Low complexity" evidence="1">
    <location>
        <begin position="776"/>
        <end position="806"/>
    </location>
</feature>
<proteinExistence type="predicted"/>
<feature type="compositionally biased region" description="Basic and acidic residues" evidence="1">
    <location>
        <begin position="589"/>
        <end position="598"/>
    </location>
</feature>
<feature type="compositionally biased region" description="Polar residues" evidence="1">
    <location>
        <begin position="627"/>
        <end position="641"/>
    </location>
</feature>
<dbReference type="OrthoDB" id="3064136at2759"/>
<feature type="region of interest" description="Disordered" evidence="1">
    <location>
        <begin position="29"/>
        <end position="73"/>
    </location>
</feature>
<gene>
    <name evidence="2" type="ORF">PHLGIDRAFT_336839</name>
</gene>
<feature type="region of interest" description="Disordered" evidence="1">
    <location>
        <begin position="537"/>
        <end position="641"/>
    </location>
</feature>
<dbReference type="STRING" id="745531.A0A0C3RQ12"/>
<feature type="region of interest" description="Disordered" evidence="1">
    <location>
        <begin position="667"/>
        <end position="894"/>
    </location>
</feature>
<feature type="compositionally biased region" description="Polar residues" evidence="1">
    <location>
        <begin position="558"/>
        <end position="577"/>
    </location>
</feature>
<feature type="compositionally biased region" description="Low complexity" evidence="1">
    <location>
        <begin position="617"/>
        <end position="626"/>
    </location>
</feature>
<feature type="compositionally biased region" description="Pro residues" evidence="1">
    <location>
        <begin position="53"/>
        <end position="72"/>
    </location>
</feature>
<name>A0A0C3RQ12_PHLG1</name>
<feature type="region of interest" description="Disordered" evidence="1">
    <location>
        <begin position="183"/>
        <end position="208"/>
    </location>
</feature>
<feature type="compositionally biased region" description="Low complexity" evidence="1">
    <location>
        <begin position="670"/>
        <end position="681"/>
    </location>
</feature>
<dbReference type="HOGENOM" id="CLU_011048_0_0_1"/>
<feature type="compositionally biased region" description="Low complexity" evidence="1">
    <location>
        <begin position="183"/>
        <end position="199"/>
    </location>
</feature>
<dbReference type="EMBL" id="KN840742">
    <property type="protein sequence ID" value="KIP01731.1"/>
    <property type="molecule type" value="Genomic_DNA"/>
</dbReference>
<organism evidence="2 3">
    <name type="scientific">Phlebiopsis gigantea (strain 11061_1 CR5-6)</name>
    <name type="common">White-rot fungus</name>
    <name type="synonym">Peniophora gigantea</name>
    <dbReference type="NCBI Taxonomy" id="745531"/>
    <lineage>
        <taxon>Eukaryota</taxon>
        <taxon>Fungi</taxon>
        <taxon>Dikarya</taxon>
        <taxon>Basidiomycota</taxon>
        <taxon>Agaricomycotina</taxon>
        <taxon>Agaricomycetes</taxon>
        <taxon>Polyporales</taxon>
        <taxon>Phanerochaetaceae</taxon>
        <taxon>Phlebiopsis</taxon>
    </lineage>
</organism>
<dbReference type="AlphaFoldDB" id="A0A0C3RQ12"/>
<feature type="compositionally biased region" description="Low complexity" evidence="1">
    <location>
        <begin position="293"/>
        <end position="313"/>
    </location>
</feature>
<feature type="region of interest" description="Disordered" evidence="1">
    <location>
        <begin position="267"/>
        <end position="379"/>
    </location>
</feature>
<protein>
    <submittedName>
        <fullName evidence="2">Uncharacterized protein</fullName>
    </submittedName>
</protein>